<dbReference type="AlphaFoldDB" id="A0A7V9ZA57"/>
<reference evidence="2 3" key="1">
    <citation type="submission" date="2020-07" db="EMBL/GenBank/DDBJ databases">
        <title>Genomic Encyclopedia of Type Strains, Phase IV (KMG-IV): sequencing the most valuable type-strain genomes for metagenomic binning, comparative biology and taxonomic classification.</title>
        <authorList>
            <person name="Goeker M."/>
        </authorList>
    </citation>
    <scope>NUCLEOTIDE SEQUENCE [LARGE SCALE GENOMIC DNA]</scope>
    <source>
        <strain evidence="2 3">DSM 15730</strain>
    </source>
</reference>
<dbReference type="EMBL" id="JACDUT010000018">
    <property type="protein sequence ID" value="MBA2876795.1"/>
    <property type="molecule type" value="Genomic_DNA"/>
</dbReference>
<comment type="caution">
    <text evidence="2">The sequence shown here is derived from an EMBL/GenBank/DDBJ whole genome shotgun (WGS) entry which is preliminary data.</text>
</comment>
<proteinExistence type="predicted"/>
<keyword evidence="1" id="KW-0472">Membrane</keyword>
<dbReference type="Proteomes" id="UP000523087">
    <property type="component" value="Unassembled WGS sequence"/>
</dbReference>
<keyword evidence="1" id="KW-0812">Transmembrane</keyword>
<feature type="transmembrane region" description="Helical" evidence="1">
    <location>
        <begin position="52"/>
        <end position="75"/>
    </location>
</feature>
<name>A0A7V9ZA57_9BACL</name>
<keyword evidence="3" id="KW-1185">Reference proteome</keyword>
<feature type="transmembrane region" description="Helical" evidence="1">
    <location>
        <begin position="229"/>
        <end position="250"/>
    </location>
</feature>
<evidence type="ECO:0000256" key="1">
    <source>
        <dbReference type="SAM" id="Phobius"/>
    </source>
</evidence>
<feature type="transmembrane region" description="Helical" evidence="1">
    <location>
        <begin position="187"/>
        <end position="209"/>
    </location>
</feature>
<feature type="transmembrane region" description="Helical" evidence="1">
    <location>
        <begin position="154"/>
        <end position="180"/>
    </location>
</feature>
<accession>A0A7V9ZA57</accession>
<gene>
    <name evidence="2" type="ORF">HNR31_003617</name>
</gene>
<sequence>MRSNLSIRLLNILYSGKFVYTILLFLIIISLFRFHSFLMYKEEKNVFDLLLFSFHDFFHVFFLSSLIYLISIFPFTTFRSFDQYAMIKFASRAKWFYTSVISIGIATLLFVLASAFICILESLLTLKFENRWSEYGAAVYDFLLKYNDIKPSTLVLFSLLLVYLFFLTLGITFFVANLIVQNNVISFIITLGFNVISIVIYLSKITFFYPFTFTYHVLVGKMGSSFYSHFVQSIIYWGMVLTLLFFIGISRVKKMDFSWRQS</sequence>
<evidence type="ECO:0000313" key="2">
    <source>
        <dbReference type="EMBL" id="MBA2876795.1"/>
    </source>
</evidence>
<feature type="transmembrane region" description="Helical" evidence="1">
    <location>
        <begin position="12"/>
        <end position="32"/>
    </location>
</feature>
<feature type="transmembrane region" description="Helical" evidence="1">
    <location>
        <begin position="95"/>
        <end position="124"/>
    </location>
</feature>
<protein>
    <submittedName>
        <fullName evidence="2">Uncharacterized protein</fullName>
    </submittedName>
</protein>
<keyword evidence="1" id="KW-1133">Transmembrane helix</keyword>
<evidence type="ECO:0000313" key="3">
    <source>
        <dbReference type="Proteomes" id="UP000523087"/>
    </source>
</evidence>
<organism evidence="2 3">
    <name type="scientific">Thermaerobacillus caldiproteolyticus</name>
    <dbReference type="NCBI Taxonomy" id="247480"/>
    <lineage>
        <taxon>Bacteria</taxon>
        <taxon>Bacillati</taxon>
        <taxon>Bacillota</taxon>
        <taxon>Bacilli</taxon>
        <taxon>Bacillales</taxon>
        <taxon>Anoxybacillaceae</taxon>
        <taxon>Thermaerobacillus</taxon>
    </lineage>
</organism>